<evidence type="ECO:0000313" key="4">
    <source>
        <dbReference type="Proteomes" id="UP001424459"/>
    </source>
</evidence>
<protein>
    <recommendedName>
        <fullName evidence="5">Glycosyltransferase RgtA/B/C/D-like domain-containing protein</fullName>
    </recommendedName>
</protein>
<keyword evidence="2" id="KW-1133">Transmembrane helix</keyword>
<dbReference type="EMBL" id="BAABBR010000001">
    <property type="protein sequence ID" value="GAA4038950.1"/>
    <property type="molecule type" value="Genomic_DNA"/>
</dbReference>
<keyword evidence="4" id="KW-1185">Reference proteome</keyword>
<evidence type="ECO:0008006" key="5">
    <source>
        <dbReference type="Google" id="ProtNLM"/>
    </source>
</evidence>
<sequence>MALVVLFAIGQQVRLGLNTDVSWLMIVADRLLGGATLYRDIFEVNPPASVWLYLPQVALANALGIRAEAVVAGSVFVTAGLSMGLAAGIAKPDRRDAARLMPVVAAVLLVMPGAAFAQREQFAVIFLLPWLALCLARAERRPVRAWLAVAAGVGAGVAVAIKPPFAAAAGLPLLWTAWTMRAWRPLVAPESLAAALVVIAYGASVWLWQPLYLIEALPLLRDGYLAVRSPILALVADPYVVTTLVIAAAAMMRARKQGDTSAVIVLLLAAAGFGIALLVQGKGFLNHQLPIAMLAVIACAWPLLRARGTGPILLLAAAGWLAFLATQVTGYPALTALVRQVGPGEPRLMVAATNLSIGHPLTRQVSGRWVGTRGSLWATGTASELIDQATDPARKARLQQIIDEDRALFVADIQRGKPDLVIADAPGLRWIARYPEVAAALADYCFAGRAEGMTLLSREAARSPRGASAPPGRACSARTAGSGSAGR</sequence>
<feature type="transmembrane region" description="Helical" evidence="2">
    <location>
        <begin position="262"/>
        <end position="281"/>
    </location>
</feature>
<dbReference type="RefSeq" id="WP_344696911.1">
    <property type="nucleotide sequence ID" value="NZ_BAABBR010000001.1"/>
</dbReference>
<feature type="transmembrane region" description="Helical" evidence="2">
    <location>
        <begin position="69"/>
        <end position="90"/>
    </location>
</feature>
<gene>
    <name evidence="3" type="ORF">GCM10022281_19740</name>
</gene>
<dbReference type="Proteomes" id="UP001424459">
    <property type="component" value="Unassembled WGS sequence"/>
</dbReference>
<evidence type="ECO:0000256" key="1">
    <source>
        <dbReference type="SAM" id="MobiDB-lite"/>
    </source>
</evidence>
<evidence type="ECO:0000313" key="3">
    <source>
        <dbReference type="EMBL" id="GAA4038950.1"/>
    </source>
</evidence>
<accession>A0ABP7UAB9</accession>
<name>A0ABP7UAB9_9SPHN</name>
<feature type="region of interest" description="Disordered" evidence="1">
    <location>
        <begin position="461"/>
        <end position="487"/>
    </location>
</feature>
<feature type="transmembrane region" description="Helical" evidence="2">
    <location>
        <begin position="97"/>
        <end position="116"/>
    </location>
</feature>
<feature type="transmembrane region" description="Helical" evidence="2">
    <location>
        <begin position="122"/>
        <end position="138"/>
    </location>
</feature>
<organism evidence="3 4">
    <name type="scientific">Sphingomonas rosea</name>
    <dbReference type="NCBI Taxonomy" id="335605"/>
    <lineage>
        <taxon>Bacteria</taxon>
        <taxon>Pseudomonadati</taxon>
        <taxon>Pseudomonadota</taxon>
        <taxon>Alphaproteobacteria</taxon>
        <taxon>Sphingomonadales</taxon>
        <taxon>Sphingomonadaceae</taxon>
        <taxon>Sphingomonas</taxon>
    </lineage>
</organism>
<evidence type="ECO:0000256" key="2">
    <source>
        <dbReference type="SAM" id="Phobius"/>
    </source>
</evidence>
<feature type="compositionally biased region" description="Low complexity" evidence="1">
    <location>
        <begin position="463"/>
        <end position="474"/>
    </location>
</feature>
<keyword evidence="2" id="KW-0472">Membrane</keyword>
<proteinExistence type="predicted"/>
<feature type="transmembrane region" description="Helical" evidence="2">
    <location>
        <begin position="311"/>
        <end position="334"/>
    </location>
</feature>
<keyword evidence="2" id="KW-0812">Transmembrane</keyword>
<reference evidence="4" key="1">
    <citation type="journal article" date="2019" name="Int. J. Syst. Evol. Microbiol.">
        <title>The Global Catalogue of Microorganisms (GCM) 10K type strain sequencing project: providing services to taxonomists for standard genome sequencing and annotation.</title>
        <authorList>
            <consortium name="The Broad Institute Genomics Platform"/>
            <consortium name="The Broad Institute Genome Sequencing Center for Infectious Disease"/>
            <person name="Wu L."/>
            <person name="Ma J."/>
        </authorList>
    </citation>
    <scope>NUCLEOTIDE SEQUENCE [LARGE SCALE GENOMIC DNA]</scope>
    <source>
        <strain evidence="4">JCM 17564</strain>
    </source>
</reference>
<feature type="transmembrane region" description="Helical" evidence="2">
    <location>
        <begin position="192"/>
        <end position="211"/>
    </location>
</feature>
<comment type="caution">
    <text evidence="3">The sequence shown here is derived from an EMBL/GenBank/DDBJ whole genome shotgun (WGS) entry which is preliminary data.</text>
</comment>
<feature type="transmembrane region" description="Helical" evidence="2">
    <location>
        <begin position="231"/>
        <end position="250"/>
    </location>
</feature>
<feature type="transmembrane region" description="Helical" evidence="2">
    <location>
        <begin position="145"/>
        <end position="161"/>
    </location>
</feature>
<feature type="transmembrane region" description="Helical" evidence="2">
    <location>
        <begin position="287"/>
        <end position="304"/>
    </location>
</feature>